<dbReference type="InParanoid" id="A0A1I5JL41"/>
<protein>
    <recommendedName>
        <fullName evidence="3">Homeodomain-like domain-containing protein</fullName>
    </recommendedName>
</protein>
<dbReference type="RefSeq" id="WP_177287774.1">
    <property type="nucleotide sequence ID" value="NZ_FOVH01000009.1"/>
</dbReference>
<evidence type="ECO:0008006" key="3">
    <source>
        <dbReference type="Google" id="ProtNLM"/>
    </source>
</evidence>
<accession>A0A1I5JL41</accession>
<dbReference type="EMBL" id="FOVH01000009">
    <property type="protein sequence ID" value="SFO73527.1"/>
    <property type="molecule type" value="Genomic_DNA"/>
</dbReference>
<gene>
    <name evidence="1" type="ORF">SAMN04489713_10945</name>
</gene>
<dbReference type="AlphaFoldDB" id="A0A1I5JL41"/>
<keyword evidence="2" id="KW-1185">Reference proteome</keyword>
<evidence type="ECO:0000313" key="1">
    <source>
        <dbReference type="EMBL" id="SFO73527.1"/>
    </source>
</evidence>
<dbReference type="STRING" id="1993.SAMN04489713_10945"/>
<reference evidence="1 2" key="1">
    <citation type="submission" date="2016-10" db="EMBL/GenBank/DDBJ databases">
        <authorList>
            <person name="de Groot N.N."/>
        </authorList>
    </citation>
    <scope>NUCLEOTIDE SEQUENCE [LARGE SCALE GENOMIC DNA]</scope>
    <source>
        <strain evidence="1 2">DSM 43067</strain>
    </source>
</reference>
<name>A0A1I5JL41_9ACTN</name>
<proteinExistence type="predicted"/>
<sequence length="181" mass="19315">MLVRWGFGRARRLRGPDGEVVVRPRRADTAQVIGAAVEAAAAGQGHRRIAERLRRPAETVRGWLRRFASRAEVIREVFTTLLVAFVADSRVLPAPARTPLGDALAAIVALAVAARRRLAPNAPTAASTVARAGVKPVPAAAPFVGTLSAWSWPRAVSGGGLFSPSWAAETINTSRPWETAW</sequence>
<evidence type="ECO:0000313" key="2">
    <source>
        <dbReference type="Proteomes" id="UP000183413"/>
    </source>
</evidence>
<organism evidence="1 2">
    <name type="scientific">Actinomadura madurae</name>
    <dbReference type="NCBI Taxonomy" id="1993"/>
    <lineage>
        <taxon>Bacteria</taxon>
        <taxon>Bacillati</taxon>
        <taxon>Actinomycetota</taxon>
        <taxon>Actinomycetes</taxon>
        <taxon>Streptosporangiales</taxon>
        <taxon>Thermomonosporaceae</taxon>
        <taxon>Actinomadura</taxon>
    </lineage>
</organism>
<dbReference type="Proteomes" id="UP000183413">
    <property type="component" value="Unassembled WGS sequence"/>
</dbReference>